<gene>
    <name evidence="3" type="ORF">MOQ_000408</name>
</gene>
<feature type="domain" description="Trans-sialidase C-terminal" evidence="2">
    <location>
        <begin position="2"/>
        <end position="163"/>
    </location>
</feature>
<keyword evidence="4" id="KW-1185">Reference proteome</keyword>
<dbReference type="InterPro" id="IPR055239">
    <property type="entry name" value="TS_C"/>
</dbReference>
<feature type="compositionally biased region" description="Polar residues" evidence="1">
    <location>
        <begin position="327"/>
        <end position="338"/>
    </location>
</feature>
<proteinExistence type="predicted"/>
<evidence type="ECO:0000259" key="2">
    <source>
        <dbReference type="Pfam" id="PF22925"/>
    </source>
</evidence>
<dbReference type="Pfam" id="PF22925">
    <property type="entry name" value="TS_C"/>
    <property type="match status" value="1"/>
</dbReference>
<sequence>MGPSQRHHFANKRFILVAPVSIHEVPKAGSSSSIPLMCVKLHDTGHTVLFVLSYTNENKWEVTFNGNARNLLGDPNWVRGKTYRVALGMDYYAKDLILYMDGSLTCDSEKDYGDDEDFLEGLKTVLSSHSTSHFYIGGDRARDSDDVRVTASNVLLYNRIMSNARLRALMKKNAVSPPETKMPASKAAPQNNHASETLLQSANEAVVINEERQDATPISSSQSQHSPGEPLGNENGPAFSTQTSSVDALGPPTSADTGEVKEEAPRSGGMAPAFSPTLSAGSCREVLETKTPFSGERPEGGQEPLPPNVAASTMTVRAGKADEGSLRNGNKNNRTPHGTSCDVFESVHNEPSTANTLASDEQDTDPEEGAHACTAVVRNSGLDSLSSTDTTPADGVTETAEPSTDPATVQRNDNVLGGVGTAPTCPSTAPGETKIPSELNAAPPLRNDLFDLENITELVSMGLMGDSTVHGCVSRV</sequence>
<evidence type="ECO:0000313" key="3">
    <source>
        <dbReference type="EMBL" id="EKF39365.1"/>
    </source>
</evidence>
<comment type="caution">
    <text evidence="3">The sequence shown here is derived from an EMBL/GenBank/DDBJ whole genome shotgun (WGS) entry which is preliminary data.</text>
</comment>
<dbReference type="SUPFAM" id="SSF49899">
    <property type="entry name" value="Concanavalin A-like lectins/glucanases"/>
    <property type="match status" value="1"/>
</dbReference>
<reference evidence="3 4" key="1">
    <citation type="journal article" date="2012" name="BMC Genomics">
        <title>Comparative genomic analysis of human infective Trypanosoma cruzi lineages with the bat-restricted subspecies T. cruzi marinkellei.</title>
        <authorList>
            <person name="Franzen O."/>
            <person name="Talavera-Lopez C."/>
            <person name="Ochaya S."/>
            <person name="Butler C.E."/>
            <person name="Messenger L.A."/>
            <person name="Lewis M.D."/>
            <person name="Llewellyn M.S."/>
            <person name="Marinkelle C.J."/>
            <person name="Tyler K.M."/>
            <person name="Miles M.A."/>
            <person name="Andersson B."/>
        </authorList>
    </citation>
    <scope>NUCLEOTIDE SEQUENCE [LARGE SCALE GENOMIC DNA]</scope>
    <source>
        <strain evidence="3 4">B7</strain>
    </source>
</reference>
<protein>
    <submittedName>
        <fullName evidence="3">Trans-sialidase, putative</fullName>
    </submittedName>
</protein>
<dbReference type="AlphaFoldDB" id="K2NIY0"/>
<feature type="region of interest" description="Disordered" evidence="1">
    <location>
        <begin position="378"/>
        <end position="416"/>
    </location>
</feature>
<feature type="compositionally biased region" description="Polar residues" evidence="1">
    <location>
        <begin position="216"/>
        <end position="226"/>
    </location>
</feature>
<evidence type="ECO:0000313" key="4">
    <source>
        <dbReference type="Proteomes" id="UP000007350"/>
    </source>
</evidence>
<dbReference type="Gene3D" id="2.60.120.200">
    <property type="match status" value="1"/>
</dbReference>
<accession>K2NIY0</accession>
<dbReference type="OrthoDB" id="10529154at2759"/>
<dbReference type="EMBL" id="AHKC01001352">
    <property type="protein sequence ID" value="EKF39365.1"/>
    <property type="molecule type" value="Genomic_DNA"/>
</dbReference>
<organism evidence="3 4">
    <name type="scientific">Trypanosoma cruzi marinkellei</name>
    <dbReference type="NCBI Taxonomy" id="85056"/>
    <lineage>
        <taxon>Eukaryota</taxon>
        <taxon>Discoba</taxon>
        <taxon>Euglenozoa</taxon>
        <taxon>Kinetoplastea</taxon>
        <taxon>Metakinetoplastina</taxon>
        <taxon>Trypanosomatida</taxon>
        <taxon>Trypanosomatidae</taxon>
        <taxon>Trypanosoma</taxon>
        <taxon>Schizotrypanum</taxon>
    </lineage>
</organism>
<dbReference type="InterPro" id="IPR013320">
    <property type="entry name" value="ConA-like_dom_sf"/>
</dbReference>
<name>K2NIY0_TRYCR</name>
<dbReference type="Proteomes" id="UP000007350">
    <property type="component" value="Unassembled WGS sequence"/>
</dbReference>
<evidence type="ECO:0000256" key="1">
    <source>
        <dbReference type="SAM" id="MobiDB-lite"/>
    </source>
</evidence>
<feature type="compositionally biased region" description="Polar residues" evidence="1">
    <location>
        <begin position="400"/>
        <end position="413"/>
    </location>
</feature>
<feature type="compositionally biased region" description="Low complexity" evidence="1">
    <location>
        <begin position="382"/>
        <end position="391"/>
    </location>
</feature>
<feature type="region of interest" description="Disordered" evidence="1">
    <location>
        <begin position="212"/>
        <end position="283"/>
    </location>
</feature>
<feature type="region of interest" description="Disordered" evidence="1">
    <location>
        <begin position="174"/>
        <end position="193"/>
    </location>
</feature>
<feature type="region of interest" description="Disordered" evidence="1">
    <location>
        <begin position="316"/>
        <end position="340"/>
    </location>
</feature>